<dbReference type="Proteomes" id="UP000289152">
    <property type="component" value="Unassembled WGS sequence"/>
</dbReference>
<sequence>MFHTFLVGLIHLHERDYGLTVLDVIGSNGSVSPETHGTHRRLLDGYADLAVYELLTAAEEYKMTTLIVRFIRIDKDESSWMTYRIQGRYIVEKVATTRPMGVELDTIRMEPGIYGPPALTGTDFEVTQTGVASTEDKSGRGSEDYDEWMAYSTPGFILELVERVRFTSFRSVVFHTHRLK</sequence>
<keyword evidence="2" id="KW-1185">Reference proteome</keyword>
<evidence type="ECO:0000313" key="2">
    <source>
        <dbReference type="Proteomes" id="UP000289152"/>
    </source>
</evidence>
<dbReference type="InParanoid" id="A0A4Q1BP51"/>
<dbReference type="EMBL" id="SDIL01000028">
    <property type="protein sequence ID" value="RXK39649.1"/>
    <property type="molecule type" value="Genomic_DNA"/>
</dbReference>
<accession>A0A4Q1BP51</accession>
<name>A0A4Q1BP51_TREME</name>
<dbReference type="AlphaFoldDB" id="A0A4Q1BP51"/>
<proteinExistence type="predicted"/>
<protein>
    <submittedName>
        <fullName evidence="1">Uncharacterized protein</fullName>
    </submittedName>
</protein>
<dbReference type="VEuPathDB" id="FungiDB:TREMEDRAFT_65329"/>
<comment type="caution">
    <text evidence="1">The sequence shown here is derived from an EMBL/GenBank/DDBJ whole genome shotgun (WGS) entry which is preliminary data.</text>
</comment>
<organism evidence="1 2">
    <name type="scientific">Tremella mesenterica</name>
    <name type="common">Jelly fungus</name>
    <dbReference type="NCBI Taxonomy" id="5217"/>
    <lineage>
        <taxon>Eukaryota</taxon>
        <taxon>Fungi</taxon>
        <taxon>Dikarya</taxon>
        <taxon>Basidiomycota</taxon>
        <taxon>Agaricomycotina</taxon>
        <taxon>Tremellomycetes</taxon>
        <taxon>Tremellales</taxon>
        <taxon>Tremellaceae</taxon>
        <taxon>Tremella</taxon>
    </lineage>
</organism>
<reference evidence="1 2" key="1">
    <citation type="submission" date="2016-06" db="EMBL/GenBank/DDBJ databases">
        <title>Evolution of pathogenesis and genome organization in the Tremellales.</title>
        <authorList>
            <person name="Cuomo C."/>
            <person name="Litvintseva A."/>
            <person name="Heitman J."/>
            <person name="Chen Y."/>
            <person name="Sun S."/>
            <person name="Springer D."/>
            <person name="Dromer F."/>
            <person name="Young S."/>
            <person name="Zeng Q."/>
            <person name="Chapman S."/>
            <person name="Gujja S."/>
            <person name="Saif S."/>
            <person name="Birren B."/>
        </authorList>
    </citation>
    <scope>NUCLEOTIDE SEQUENCE [LARGE SCALE GENOMIC DNA]</scope>
    <source>
        <strain evidence="1 2">ATCC 28783</strain>
    </source>
</reference>
<evidence type="ECO:0000313" key="1">
    <source>
        <dbReference type="EMBL" id="RXK39649.1"/>
    </source>
</evidence>
<gene>
    <name evidence="1" type="ORF">M231_03003</name>
</gene>